<reference evidence="3 4" key="1">
    <citation type="submission" date="2016-12" db="EMBL/GenBank/DDBJ databases">
        <title>Isolation and genomic insights into novel planktonic Zetaproteobacteria from stratified waters of the Chesapeake Bay.</title>
        <authorList>
            <person name="McAllister S.M."/>
            <person name="Kato S."/>
            <person name="Chan C.S."/>
            <person name="Chiu B.K."/>
            <person name="Field E.K."/>
        </authorList>
    </citation>
    <scope>NUCLEOTIDE SEQUENCE [LARGE SCALE GENOMIC DNA]</scope>
    <source>
        <strain evidence="3 4">CP-8</strain>
    </source>
</reference>
<evidence type="ECO:0000256" key="2">
    <source>
        <dbReference type="SAM" id="SignalP"/>
    </source>
</evidence>
<dbReference type="Gene3D" id="2.120.10.30">
    <property type="entry name" value="TolB, C-terminal domain"/>
    <property type="match status" value="1"/>
</dbReference>
<name>A0A2K8L108_9PROT</name>
<feature type="signal peptide" evidence="2">
    <location>
        <begin position="1"/>
        <end position="20"/>
    </location>
</feature>
<protein>
    <submittedName>
        <fullName evidence="3">WD40-like Beta Propeller Repeat</fullName>
    </submittedName>
</protein>
<comment type="similarity">
    <text evidence="1">Belongs to the TolB family.</text>
</comment>
<dbReference type="RefSeq" id="WP_100264498.1">
    <property type="nucleotide sequence ID" value="NZ_CP018800.1"/>
</dbReference>
<dbReference type="InterPro" id="IPR011042">
    <property type="entry name" value="6-blade_b-propeller_TolB-like"/>
</dbReference>
<dbReference type="KEGG" id="mfn:Ga0123462_0088"/>
<evidence type="ECO:0000256" key="1">
    <source>
        <dbReference type="ARBA" id="ARBA00009820"/>
    </source>
</evidence>
<evidence type="ECO:0000313" key="3">
    <source>
        <dbReference type="EMBL" id="ATX80967.1"/>
    </source>
</evidence>
<gene>
    <name evidence="3" type="ORF">Ga0123462_0088</name>
</gene>
<dbReference type="PANTHER" id="PTHR36842:SF1">
    <property type="entry name" value="PROTEIN TOLB"/>
    <property type="match status" value="1"/>
</dbReference>
<evidence type="ECO:0000313" key="4">
    <source>
        <dbReference type="Proteomes" id="UP000231637"/>
    </source>
</evidence>
<dbReference type="PANTHER" id="PTHR36842">
    <property type="entry name" value="PROTEIN TOLB HOMOLOG"/>
    <property type="match status" value="1"/>
</dbReference>
<keyword evidence="4" id="KW-1185">Reference proteome</keyword>
<accession>A0A2K8L108</accession>
<dbReference type="OrthoDB" id="9808778at2"/>
<dbReference type="SUPFAM" id="SSF82171">
    <property type="entry name" value="DPP6 N-terminal domain-like"/>
    <property type="match status" value="1"/>
</dbReference>
<sequence>MRKILYLSLGLIAAAPAAQAENVLEWLDSMNTAQQGKASEPADAAVLLTLENRESEMYPQPAPNGKYLLTLTQSGKNAWISRRLTENGDPANMVTDDVHTVDSIGWKDDGHVYYLSERAGGLGLWEKISDGEGMQRRIQSLHGALTQPILLSDGSIVAVRAKPLNYKPTKMKKTSQVKRDEFNNWEFPGFATEIVRFHGSGSQQVLSEGINPALSPDGNSIVFAMAAGRSVHLFRMNIDGSNLIQITDARSIDVQPSWSKDGKWIIFTSNRAEADMRHKGKSQWDIWAIGIDGRNLTQISFDDAKDGAPRMGSDGRIYFHSDRKVSREMSAQHQVKSVGSHDFHIWIIDWPNQAK</sequence>
<proteinExistence type="inferred from homology"/>
<dbReference type="InterPro" id="IPR011659">
    <property type="entry name" value="WD40"/>
</dbReference>
<dbReference type="Proteomes" id="UP000231637">
    <property type="component" value="Chromosome"/>
</dbReference>
<dbReference type="AlphaFoldDB" id="A0A2K8L108"/>
<organism evidence="3 4">
    <name type="scientific">Mariprofundus ferrinatatus</name>
    <dbReference type="NCBI Taxonomy" id="1921087"/>
    <lineage>
        <taxon>Bacteria</taxon>
        <taxon>Pseudomonadati</taxon>
        <taxon>Pseudomonadota</taxon>
        <taxon>Candidatius Mariprofundia</taxon>
        <taxon>Mariprofundales</taxon>
        <taxon>Mariprofundaceae</taxon>
        <taxon>Mariprofundus</taxon>
    </lineage>
</organism>
<keyword evidence="2" id="KW-0732">Signal</keyword>
<feature type="chain" id="PRO_5014791265" evidence="2">
    <location>
        <begin position="21"/>
        <end position="355"/>
    </location>
</feature>
<dbReference type="Pfam" id="PF07676">
    <property type="entry name" value="PD40"/>
    <property type="match status" value="2"/>
</dbReference>
<dbReference type="EMBL" id="CP018800">
    <property type="protein sequence ID" value="ATX80967.1"/>
    <property type="molecule type" value="Genomic_DNA"/>
</dbReference>